<proteinExistence type="predicted"/>
<organism evidence="1 2">
    <name type="scientific">Zoogloea ramigera</name>
    <dbReference type="NCBI Taxonomy" id="350"/>
    <lineage>
        <taxon>Bacteria</taxon>
        <taxon>Pseudomonadati</taxon>
        <taxon>Pseudomonadota</taxon>
        <taxon>Betaproteobacteria</taxon>
        <taxon>Rhodocyclales</taxon>
        <taxon>Zoogloeaceae</taxon>
        <taxon>Zoogloea</taxon>
    </lineage>
</organism>
<comment type="caution">
    <text evidence="1">The sequence shown here is derived from an EMBL/GenBank/DDBJ whole genome shotgun (WGS) entry which is preliminary data.</text>
</comment>
<dbReference type="EMBL" id="BJNV01000005">
    <property type="protein sequence ID" value="GEC94308.1"/>
    <property type="molecule type" value="Genomic_DNA"/>
</dbReference>
<dbReference type="Pfam" id="PF06841">
    <property type="entry name" value="Phage_T4_gp19"/>
    <property type="match status" value="1"/>
</dbReference>
<dbReference type="RefSeq" id="WP_141349067.1">
    <property type="nucleotide sequence ID" value="NZ_BJNV01000005.1"/>
</dbReference>
<protein>
    <recommendedName>
        <fullName evidence="3">Phage tail protein</fullName>
    </recommendedName>
</protein>
<keyword evidence="2" id="KW-1185">Reference proteome</keyword>
<evidence type="ECO:0008006" key="3">
    <source>
        <dbReference type="Google" id="ProtNLM"/>
    </source>
</evidence>
<name>A0A4Y4CN74_ZOORA</name>
<gene>
    <name evidence="1" type="ORF">ZRA01_03810</name>
</gene>
<dbReference type="OrthoDB" id="9799891at2"/>
<evidence type="ECO:0000313" key="1">
    <source>
        <dbReference type="EMBL" id="GEC94308.1"/>
    </source>
</evidence>
<dbReference type="InterPro" id="IPR010667">
    <property type="entry name" value="Phage_T4_Gp19"/>
</dbReference>
<accession>A0A4Y4CN74</accession>
<sequence length="160" mass="17206">MSADTLLTNFNFAVQIELSGLGGDEGLAQGARRAAFSEVQGLEITLEPVSFREGGYNLGARQLVGKATHPPLVLKRGLSLDPAFWAWVQRCTNGSFPLPYVSGTVRIFQASGSSSQPGVWRFENGIVNRVKAADLNATGGREVALEELHIVHEGLSRETP</sequence>
<dbReference type="PANTHER" id="PTHR38009">
    <property type="entry name" value="CONSERVED HYPOTHETICAL PHAGE TAIL PROTEIN"/>
    <property type="match status" value="1"/>
</dbReference>
<dbReference type="NCBIfam" id="TIGR02241">
    <property type="entry name" value="conserved hypothetical phage tail region protein"/>
    <property type="match status" value="1"/>
</dbReference>
<dbReference type="PANTHER" id="PTHR38009:SF1">
    <property type="entry name" value="CONSERVED HYPOTHETICAL PHAGE TAIL PROTEIN"/>
    <property type="match status" value="1"/>
</dbReference>
<dbReference type="AlphaFoldDB" id="A0A4Y4CN74"/>
<dbReference type="GO" id="GO:0005198">
    <property type="term" value="F:structural molecule activity"/>
    <property type="evidence" value="ECO:0007669"/>
    <property type="project" value="InterPro"/>
</dbReference>
<dbReference type="InterPro" id="IPR011747">
    <property type="entry name" value="CHP02241"/>
</dbReference>
<dbReference type="Proteomes" id="UP000318422">
    <property type="component" value="Unassembled WGS sequence"/>
</dbReference>
<reference evidence="1 2" key="1">
    <citation type="submission" date="2019-06" db="EMBL/GenBank/DDBJ databases">
        <title>Whole genome shotgun sequence of Zoogloea ramigera NBRC 15342.</title>
        <authorList>
            <person name="Hosoyama A."/>
            <person name="Uohara A."/>
            <person name="Ohji S."/>
            <person name="Ichikawa N."/>
        </authorList>
    </citation>
    <scope>NUCLEOTIDE SEQUENCE [LARGE SCALE GENOMIC DNA]</scope>
    <source>
        <strain evidence="1 2">NBRC 15342</strain>
    </source>
</reference>
<evidence type="ECO:0000313" key="2">
    <source>
        <dbReference type="Proteomes" id="UP000318422"/>
    </source>
</evidence>